<accession>A0A8B8FFX0</accession>
<dbReference type="PANTHER" id="PTHR22930:SF85">
    <property type="entry name" value="GH03217P-RELATED"/>
    <property type="match status" value="1"/>
</dbReference>
<dbReference type="GeneID" id="112682864"/>
<dbReference type="RefSeq" id="XP_025409402.1">
    <property type="nucleotide sequence ID" value="XM_025553617.1"/>
</dbReference>
<dbReference type="Proteomes" id="UP000694846">
    <property type="component" value="Unplaced"/>
</dbReference>
<evidence type="ECO:0000313" key="3">
    <source>
        <dbReference type="RefSeq" id="XP_025409402.1"/>
    </source>
</evidence>
<proteinExistence type="predicted"/>
<organism evidence="2 3">
    <name type="scientific">Sipha flava</name>
    <name type="common">yellow sugarcane aphid</name>
    <dbReference type="NCBI Taxonomy" id="143950"/>
    <lineage>
        <taxon>Eukaryota</taxon>
        <taxon>Metazoa</taxon>
        <taxon>Ecdysozoa</taxon>
        <taxon>Arthropoda</taxon>
        <taxon>Hexapoda</taxon>
        <taxon>Insecta</taxon>
        <taxon>Pterygota</taxon>
        <taxon>Neoptera</taxon>
        <taxon>Paraneoptera</taxon>
        <taxon>Hemiptera</taxon>
        <taxon>Sternorrhyncha</taxon>
        <taxon>Aphidomorpha</taxon>
        <taxon>Aphidoidea</taxon>
        <taxon>Aphididae</taxon>
        <taxon>Sipha</taxon>
    </lineage>
</organism>
<feature type="region of interest" description="Disordered" evidence="1">
    <location>
        <begin position="1"/>
        <end position="33"/>
    </location>
</feature>
<evidence type="ECO:0000256" key="1">
    <source>
        <dbReference type="SAM" id="MobiDB-lite"/>
    </source>
</evidence>
<dbReference type="AlphaFoldDB" id="A0A8B8FFX0"/>
<protein>
    <submittedName>
        <fullName evidence="3">Protein ALP1-like</fullName>
    </submittedName>
</protein>
<sequence>MSGCGGNPCSSTTGETPLEQRQPQPTDSRKSADKNFDNLLHEYLCLELGKSKNDIFNFVHLGQSMTIDNINNTTKLLNTVLHAKVINTQLEANFSLACLGFNDSQLFSSSKIKNVSEEKNNDALLSVSQFILQSSELEESNFKEQFFVTRSSFQIICFHLMQEFGKNMTYKRSEIDVEKQLLVTLSYLGTVKSYKDIGSKFNIAISTAHKCVNDVTNALFKRMSELIYWPIDQQANIEIQAFNEISGNRFPGILGVIGTVDLKKTCTANPSKQTKSGSSIAIQCVCNSKYQFYNVFTSYLLKSSVTTTTFLESPLAEVILNNPNTLFPNNDTHIVGPCCYPLLPNLMTPFSDDVYNTESQNVYNDAIKVPLNIIKLTFGKLIGRFKRLMCLDLWGQEKFAILIFAACCLHNICLGNNDDVNYPPYECCTFKCDYYDEFSVRKRREICNKLSFETTK</sequence>
<gene>
    <name evidence="3" type="primary">LOC112682864</name>
</gene>
<name>A0A8B8FFX0_9HEMI</name>
<dbReference type="InterPro" id="IPR045249">
    <property type="entry name" value="HARBI1-like"/>
</dbReference>
<feature type="compositionally biased region" description="Polar residues" evidence="1">
    <location>
        <begin position="8"/>
        <end position="26"/>
    </location>
</feature>
<dbReference type="OrthoDB" id="2668416at2759"/>
<evidence type="ECO:0000313" key="2">
    <source>
        <dbReference type="Proteomes" id="UP000694846"/>
    </source>
</evidence>
<dbReference type="PANTHER" id="PTHR22930">
    <property type="match status" value="1"/>
</dbReference>
<reference evidence="3" key="1">
    <citation type="submission" date="2025-08" db="UniProtKB">
        <authorList>
            <consortium name="RefSeq"/>
        </authorList>
    </citation>
    <scope>IDENTIFICATION</scope>
    <source>
        <tissue evidence="3">Whole body</tissue>
    </source>
</reference>
<keyword evidence="2" id="KW-1185">Reference proteome</keyword>